<gene>
    <name evidence="1" type="ORF">A2V69_02285</name>
</gene>
<reference evidence="1 2" key="1">
    <citation type="journal article" date="2016" name="Nat. Commun.">
        <title>Thousands of microbial genomes shed light on interconnected biogeochemical processes in an aquifer system.</title>
        <authorList>
            <person name="Anantharaman K."/>
            <person name="Brown C.T."/>
            <person name="Hug L.A."/>
            <person name="Sharon I."/>
            <person name="Castelle C.J."/>
            <person name="Probst A.J."/>
            <person name="Thomas B.C."/>
            <person name="Singh A."/>
            <person name="Wilkins M.J."/>
            <person name="Karaoz U."/>
            <person name="Brodie E.L."/>
            <person name="Williams K.H."/>
            <person name="Hubbard S.S."/>
            <person name="Banfield J.F."/>
        </authorList>
    </citation>
    <scope>NUCLEOTIDE SEQUENCE [LARGE SCALE GENOMIC DNA]</scope>
</reference>
<proteinExistence type="predicted"/>
<evidence type="ECO:0000313" key="2">
    <source>
        <dbReference type="Proteomes" id="UP000177810"/>
    </source>
</evidence>
<dbReference type="STRING" id="1801990.A2V69_02285"/>
<accession>A0A1G2F2Z8</accession>
<evidence type="ECO:0000313" key="1">
    <source>
        <dbReference type="EMBL" id="OGZ32425.1"/>
    </source>
</evidence>
<organism evidence="1 2">
    <name type="scientific">Candidatus Portnoybacteria bacterium RBG_13_40_8</name>
    <dbReference type="NCBI Taxonomy" id="1801990"/>
    <lineage>
        <taxon>Bacteria</taxon>
        <taxon>Candidatus Portnoyibacteriota</taxon>
    </lineage>
</organism>
<dbReference type="Proteomes" id="UP000177810">
    <property type="component" value="Unassembled WGS sequence"/>
</dbReference>
<sequence>MNFLEKSILATIVYYDILDYPLTGFEVYKYLLNPLYVVAQTEVVQDFQLEPFGEVSLLDVLKYLKSSQLQKFIDEKNGFYFLKNRRNLYEQRIERQKIASPRWKKAYKVIKVLQVCPFVRMIGVCNSLAINNSRKEADIDFFIIIRKGRIWSTRFWITFLVWLMGEWRHKKIVNKICLSFYIGDDALSLEPIALKPYDIYLFHWIAQIKPIYYENQIYRDFILKNLWVKNYLINFGKIFNYYHPEFKKNKFPAIIKRILEKILNGWFGKLIEGLFRFIQKKRIAHKMISHDIPTAVVVSDKMLKFHENDKREFFQRTFIENFKNILSS</sequence>
<protein>
    <recommendedName>
        <fullName evidence="3">Polymerase nucleotidyl transferase domain-containing protein</fullName>
    </recommendedName>
</protein>
<comment type="caution">
    <text evidence="1">The sequence shown here is derived from an EMBL/GenBank/DDBJ whole genome shotgun (WGS) entry which is preliminary data.</text>
</comment>
<dbReference type="EMBL" id="MHMT01000019">
    <property type="protein sequence ID" value="OGZ32425.1"/>
    <property type="molecule type" value="Genomic_DNA"/>
</dbReference>
<dbReference type="AlphaFoldDB" id="A0A1G2F2Z8"/>
<name>A0A1G2F2Z8_9BACT</name>
<evidence type="ECO:0008006" key="3">
    <source>
        <dbReference type="Google" id="ProtNLM"/>
    </source>
</evidence>